<dbReference type="PROSITE" id="PS51257">
    <property type="entry name" value="PROKAR_LIPOPROTEIN"/>
    <property type="match status" value="1"/>
</dbReference>
<gene>
    <name evidence="6" type="ORF">ABUE31_05015</name>
</gene>
<sequence>MQAPKFKSSSLSMSAGLSLIAVATVISGCNTSKTFAGLKPGETLTQGYVIDQQSIDLVPVGSSREQVLLTLGSPSTTATFDNEVFYYISQTRRRPVAFMNPKIVDQRILAVYFNDEGRVDNIANYGLKDGRIFDFISRTTPTGGKDLNFLGQMMSGIGNVGANTAKNILGGGQQ</sequence>
<dbReference type="RefSeq" id="WP_367722386.1">
    <property type="nucleotide sequence ID" value="NZ_JBFOCH010000023.1"/>
</dbReference>
<protein>
    <submittedName>
        <fullName evidence="6">Outer membrane protein assembly factor BamE</fullName>
    </submittedName>
</protein>
<dbReference type="InterPro" id="IPR007450">
    <property type="entry name" value="BamE_dom"/>
</dbReference>
<dbReference type="Gene3D" id="3.30.1450.10">
    <property type="match status" value="1"/>
</dbReference>
<keyword evidence="2" id="KW-0472">Membrane</keyword>
<keyword evidence="1 4" id="KW-0732">Signal</keyword>
<dbReference type="Proteomes" id="UP001556196">
    <property type="component" value="Unassembled WGS sequence"/>
</dbReference>
<proteinExistence type="predicted"/>
<dbReference type="EMBL" id="JBFOCI010000001">
    <property type="protein sequence ID" value="MEW9805344.1"/>
    <property type="molecule type" value="Genomic_DNA"/>
</dbReference>
<keyword evidence="3" id="KW-0998">Cell outer membrane</keyword>
<dbReference type="InterPro" id="IPR026592">
    <property type="entry name" value="BamE"/>
</dbReference>
<evidence type="ECO:0000313" key="6">
    <source>
        <dbReference type="EMBL" id="MEW9805344.1"/>
    </source>
</evidence>
<accession>A0ABV3QW98</accession>
<dbReference type="PANTHER" id="PTHR37482:SF1">
    <property type="entry name" value="OUTER MEMBRANE PROTEIN ASSEMBLY FACTOR BAME"/>
    <property type="match status" value="1"/>
</dbReference>
<dbReference type="Pfam" id="PF04355">
    <property type="entry name" value="BamE"/>
    <property type="match status" value="1"/>
</dbReference>
<keyword evidence="7" id="KW-1185">Reference proteome</keyword>
<evidence type="ECO:0000256" key="4">
    <source>
        <dbReference type="SAM" id="SignalP"/>
    </source>
</evidence>
<reference evidence="6 7" key="1">
    <citation type="submission" date="2024-06" db="EMBL/GenBank/DDBJ databases">
        <authorList>
            <person name="Tuo L."/>
        </authorList>
    </citation>
    <scope>NUCLEOTIDE SEQUENCE [LARGE SCALE GENOMIC DNA]</scope>
    <source>
        <strain evidence="6 7">ZMM04-5</strain>
    </source>
</reference>
<dbReference type="InterPro" id="IPR037873">
    <property type="entry name" value="BamE-like"/>
</dbReference>
<feature type="chain" id="PRO_5045335880" evidence="4">
    <location>
        <begin position="24"/>
        <end position="174"/>
    </location>
</feature>
<evidence type="ECO:0000313" key="7">
    <source>
        <dbReference type="Proteomes" id="UP001556196"/>
    </source>
</evidence>
<evidence type="ECO:0000256" key="2">
    <source>
        <dbReference type="ARBA" id="ARBA00023136"/>
    </source>
</evidence>
<feature type="signal peptide" evidence="4">
    <location>
        <begin position="1"/>
        <end position="23"/>
    </location>
</feature>
<evidence type="ECO:0000256" key="1">
    <source>
        <dbReference type="ARBA" id="ARBA00022729"/>
    </source>
</evidence>
<evidence type="ECO:0000259" key="5">
    <source>
        <dbReference type="Pfam" id="PF04355"/>
    </source>
</evidence>
<organism evidence="6 7">
    <name type="scientific">Mesorhizobium marinum</name>
    <dbReference type="NCBI Taxonomy" id="3228790"/>
    <lineage>
        <taxon>Bacteria</taxon>
        <taxon>Pseudomonadati</taxon>
        <taxon>Pseudomonadota</taxon>
        <taxon>Alphaproteobacteria</taxon>
        <taxon>Hyphomicrobiales</taxon>
        <taxon>Phyllobacteriaceae</taxon>
        <taxon>Mesorhizobium</taxon>
    </lineage>
</organism>
<comment type="caution">
    <text evidence="6">The sequence shown here is derived from an EMBL/GenBank/DDBJ whole genome shotgun (WGS) entry which is preliminary data.</text>
</comment>
<dbReference type="PANTHER" id="PTHR37482">
    <property type="entry name" value="OUTER MEMBRANE PROTEIN ASSEMBLY FACTOR BAME"/>
    <property type="match status" value="1"/>
</dbReference>
<evidence type="ECO:0000256" key="3">
    <source>
        <dbReference type="ARBA" id="ARBA00023237"/>
    </source>
</evidence>
<name>A0ABV3QW98_9HYPH</name>
<feature type="domain" description="Outer membrane protein assembly factor BamE" evidence="5">
    <location>
        <begin position="47"/>
        <end position="122"/>
    </location>
</feature>